<proteinExistence type="inferred from homology"/>
<dbReference type="FunFam" id="1.20.1280.140:FF:000001">
    <property type="entry name" value="Cell wall serine-threonine-rich galactomannoprotein Mp1"/>
    <property type="match status" value="1"/>
</dbReference>
<keyword evidence="5" id="KW-0446">Lipid-binding</keyword>
<dbReference type="OrthoDB" id="2422134at2759"/>
<dbReference type="GO" id="GO:0008289">
    <property type="term" value="F:lipid binding"/>
    <property type="evidence" value="ECO:0007669"/>
    <property type="project" value="UniProtKB-KW"/>
</dbReference>
<evidence type="ECO:0000313" key="11">
    <source>
        <dbReference type="EMBL" id="TQB67801.1"/>
    </source>
</evidence>
<evidence type="ECO:0000256" key="10">
    <source>
        <dbReference type="SAM" id="SignalP"/>
    </source>
</evidence>
<dbReference type="Gene3D" id="1.20.1280.140">
    <property type="match status" value="1"/>
</dbReference>
<keyword evidence="12" id="KW-1185">Reference proteome</keyword>
<dbReference type="PANTHER" id="PTHR38123">
    <property type="entry name" value="CELL WALL SERINE-THREONINE-RICH GALACTOMANNOPROTEIN MP1 (AFU_ORTHOLOGUE AFUA_4G03240)"/>
    <property type="match status" value="1"/>
</dbReference>
<evidence type="ECO:0000256" key="6">
    <source>
        <dbReference type="ARBA" id="ARBA00056563"/>
    </source>
</evidence>
<organism evidence="11 12">
    <name type="scientific">Monascus purpureus</name>
    <name type="common">Red mold</name>
    <name type="synonym">Monascus anka</name>
    <dbReference type="NCBI Taxonomy" id="5098"/>
    <lineage>
        <taxon>Eukaryota</taxon>
        <taxon>Fungi</taxon>
        <taxon>Dikarya</taxon>
        <taxon>Ascomycota</taxon>
        <taxon>Pezizomycotina</taxon>
        <taxon>Eurotiomycetes</taxon>
        <taxon>Eurotiomycetidae</taxon>
        <taxon>Eurotiales</taxon>
        <taxon>Aspergillaceae</taxon>
        <taxon>Monascus</taxon>
    </lineage>
</organism>
<dbReference type="Proteomes" id="UP000319663">
    <property type="component" value="Unassembled WGS sequence"/>
</dbReference>
<dbReference type="GO" id="GO:0005576">
    <property type="term" value="C:extracellular region"/>
    <property type="evidence" value="ECO:0007669"/>
    <property type="project" value="TreeGrafter"/>
</dbReference>
<evidence type="ECO:0000313" key="12">
    <source>
        <dbReference type="Proteomes" id="UP000319663"/>
    </source>
</evidence>
<comment type="caution">
    <text evidence="11">The sequence shown here is derived from an EMBL/GenBank/DDBJ whole genome shotgun (WGS) entry which is preliminary data.</text>
</comment>
<evidence type="ECO:0000256" key="2">
    <source>
        <dbReference type="ARBA" id="ARBA00022512"/>
    </source>
</evidence>
<evidence type="ECO:0000256" key="5">
    <source>
        <dbReference type="ARBA" id="ARBA00023121"/>
    </source>
</evidence>
<keyword evidence="3" id="KW-0964">Secreted</keyword>
<feature type="region of interest" description="Disordered" evidence="9">
    <location>
        <begin position="187"/>
        <end position="256"/>
    </location>
</feature>
<dbReference type="GO" id="GO:0009277">
    <property type="term" value="C:fungal-type cell wall"/>
    <property type="evidence" value="ECO:0007669"/>
    <property type="project" value="UniProtKB-ARBA"/>
</dbReference>
<dbReference type="PANTHER" id="PTHR38123:SF6">
    <property type="entry name" value="CELL WALL SERINE-THREONINE-RICH GALACTOMANNOPROTEIN MP1 (AFU_ORTHOLOGUE AFUA_4G03240)"/>
    <property type="match status" value="1"/>
</dbReference>
<reference evidence="11 12" key="1">
    <citation type="submission" date="2019-06" db="EMBL/GenBank/DDBJ databases">
        <title>Wine fermentation using esterase from Monascus purpureus.</title>
        <authorList>
            <person name="Geng C."/>
            <person name="Zhang Y."/>
        </authorList>
    </citation>
    <scope>NUCLEOTIDE SEQUENCE [LARGE SCALE GENOMIC DNA]</scope>
    <source>
        <strain evidence="11">HQ1</strain>
    </source>
</reference>
<dbReference type="STRING" id="5098.A0A507QJK9"/>
<feature type="compositionally biased region" description="Low complexity" evidence="9">
    <location>
        <begin position="234"/>
        <end position="253"/>
    </location>
</feature>
<accession>A0A507QJK9</accession>
<comment type="similarity">
    <text evidence="7">Belongs to the cell wall mannoprotein 1 family.</text>
</comment>
<sequence>MKFTTLLTLGLAAGAMATPTKTARQPSLVERDVAAVTSVLSAVQGKVQSLDTAIKGWNGGAIDSVLSASDDVVSTINDGVNTIKGSGELSTSDALSLPGPVNDLTDVVKTTIDDLNAKKDQVEKACAVPATQDALKKQYDAAKDLSDTIVSKVPESLASIAQNLAAGITDAIQKGINAYQDAKNADSCSASSSSSAGGSTSTAAPTGGAGGSPSSSSAVVPTASSSAVPPPAGTPGASSTPVVSPTGGASTPAVPTPTSPLFNGAADRAHIGYTLGGAVAIAAIAAAF</sequence>
<protein>
    <recommendedName>
        <fullName evidence="8">Cell wall mannoprotein 1</fullName>
    </recommendedName>
</protein>
<evidence type="ECO:0000256" key="4">
    <source>
        <dbReference type="ARBA" id="ARBA00022729"/>
    </source>
</evidence>
<comment type="function">
    <text evidence="6">Constitutive protein of the cell wall. Antigen target of host humoral immune response.</text>
</comment>
<keyword evidence="2" id="KW-0134">Cell wall</keyword>
<evidence type="ECO:0000256" key="7">
    <source>
        <dbReference type="ARBA" id="ARBA00060953"/>
    </source>
</evidence>
<feature type="chain" id="PRO_5021384626" description="Cell wall mannoprotein 1" evidence="10">
    <location>
        <begin position="18"/>
        <end position="288"/>
    </location>
</feature>
<feature type="compositionally biased region" description="Low complexity" evidence="9">
    <location>
        <begin position="189"/>
        <end position="227"/>
    </location>
</feature>
<evidence type="ECO:0000256" key="1">
    <source>
        <dbReference type="ARBA" id="ARBA00004191"/>
    </source>
</evidence>
<evidence type="ECO:0000256" key="8">
    <source>
        <dbReference type="ARBA" id="ARBA00071527"/>
    </source>
</evidence>
<dbReference type="EMBL" id="VIFY01000305">
    <property type="protein sequence ID" value="TQB67801.1"/>
    <property type="molecule type" value="Genomic_DNA"/>
</dbReference>
<dbReference type="AlphaFoldDB" id="A0A507QJK9"/>
<comment type="subcellular location">
    <subcellularLocation>
        <location evidence="1">Secreted</location>
        <location evidence="1">Cell wall</location>
    </subcellularLocation>
</comment>
<dbReference type="InterPro" id="IPR021054">
    <property type="entry name" value="Cell_wall_mannoprotein_1"/>
</dbReference>
<feature type="signal peptide" evidence="10">
    <location>
        <begin position="1"/>
        <end position="17"/>
    </location>
</feature>
<dbReference type="Pfam" id="PF12296">
    <property type="entry name" value="HsbA"/>
    <property type="match status" value="1"/>
</dbReference>
<name>A0A507QJK9_MONPU</name>
<evidence type="ECO:0000256" key="3">
    <source>
        <dbReference type="ARBA" id="ARBA00022525"/>
    </source>
</evidence>
<evidence type="ECO:0000256" key="9">
    <source>
        <dbReference type="SAM" id="MobiDB-lite"/>
    </source>
</evidence>
<dbReference type="Gene3D" id="6.10.140.790">
    <property type="match status" value="1"/>
</dbReference>
<keyword evidence="4 10" id="KW-0732">Signal</keyword>
<gene>
    <name evidence="11" type="ORF">MPDQ_004718</name>
</gene>